<comment type="similarity">
    <text evidence="3 9">Belongs to the riboflavin transporter family.</text>
</comment>
<keyword evidence="7 9" id="KW-1133">Transmembrane helix</keyword>
<feature type="transmembrane region" description="Helical" evidence="9">
    <location>
        <begin position="191"/>
        <end position="214"/>
    </location>
</feature>
<accession>A0A232ELY2</accession>
<feature type="transmembrane region" description="Helical" evidence="9">
    <location>
        <begin position="434"/>
        <end position="457"/>
    </location>
</feature>
<dbReference type="InterPro" id="IPR036259">
    <property type="entry name" value="MFS_trans_sf"/>
</dbReference>
<evidence type="ECO:0000256" key="3">
    <source>
        <dbReference type="ARBA" id="ARBA00006366"/>
    </source>
</evidence>
<name>A0A232ELY2_9HYME</name>
<dbReference type="InterPro" id="IPR009357">
    <property type="entry name" value="Riboflavin_transptr"/>
</dbReference>
<evidence type="ECO:0000256" key="1">
    <source>
        <dbReference type="ARBA" id="ARBA00000215"/>
    </source>
</evidence>
<evidence type="ECO:0000256" key="6">
    <source>
        <dbReference type="ARBA" id="ARBA00022692"/>
    </source>
</evidence>
<dbReference type="STRING" id="543379.A0A232ELY2"/>
<gene>
    <name evidence="11" type="ORF">TSAR_015343</name>
</gene>
<reference evidence="11 12" key="1">
    <citation type="journal article" date="2017" name="Curr. Biol.">
        <title>The Evolution of Venom by Co-option of Single-Copy Genes.</title>
        <authorList>
            <person name="Martinson E.O."/>
            <person name="Mrinalini"/>
            <person name="Kelkar Y.D."/>
            <person name="Chang C.H."/>
            <person name="Werren J.H."/>
        </authorList>
    </citation>
    <scope>NUCLEOTIDE SEQUENCE [LARGE SCALE GENOMIC DNA]</scope>
    <source>
        <strain evidence="11 12">Alberta</strain>
        <tissue evidence="11">Whole body</tissue>
    </source>
</reference>
<feature type="transmembrane region" description="Helical" evidence="9">
    <location>
        <begin position="127"/>
        <end position="146"/>
    </location>
</feature>
<evidence type="ECO:0000256" key="5">
    <source>
        <dbReference type="ARBA" id="ARBA00022475"/>
    </source>
</evidence>
<keyword evidence="4 9" id="KW-0813">Transport</keyword>
<dbReference type="Pfam" id="PF06237">
    <property type="entry name" value="SLC52_ribofla_tr"/>
    <property type="match status" value="1"/>
</dbReference>
<feature type="transmembrane region" description="Helical" evidence="9">
    <location>
        <begin position="373"/>
        <end position="396"/>
    </location>
</feature>
<comment type="function">
    <text evidence="9">Plasma membrane transporter mediating the uptake by cells of the water soluble vitamin B2/riboflavin that plays a key role in biochemical oxidation-reduction reactions of the carbohydrate, lipid, and amino acid metabolism.</text>
</comment>
<evidence type="ECO:0000256" key="10">
    <source>
        <dbReference type="SAM" id="MobiDB-lite"/>
    </source>
</evidence>
<evidence type="ECO:0000256" key="4">
    <source>
        <dbReference type="ARBA" id="ARBA00022448"/>
    </source>
</evidence>
<feature type="compositionally biased region" description="Polar residues" evidence="10">
    <location>
        <begin position="9"/>
        <end position="22"/>
    </location>
</feature>
<keyword evidence="5 9" id="KW-1003">Cell membrane</keyword>
<evidence type="ECO:0000313" key="12">
    <source>
        <dbReference type="Proteomes" id="UP000215335"/>
    </source>
</evidence>
<feature type="transmembrane region" description="Helical" evidence="9">
    <location>
        <begin position="158"/>
        <end position="179"/>
    </location>
</feature>
<keyword evidence="6 9" id="KW-0812">Transmembrane</keyword>
<organism evidence="11 12">
    <name type="scientific">Trichomalopsis sarcophagae</name>
    <dbReference type="NCBI Taxonomy" id="543379"/>
    <lineage>
        <taxon>Eukaryota</taxon>
        <taxon>Metazoa</taxon>
        <taxon>Ecdysozoa</taxon>
        <taxon>Arthropoda</taxon>
        <taxon>Hexapoda</taxon>
        <taxon>Insecta</taxon>
        <taxon>Pterygota</taxon>
        <taxon>Neoptera</taxon>
        <taxon>Endopterygota</taxon>
        <taxon>Hymenoptera</taxon>
        <taxon>Apocrita</taxon>
        <taxon>Proctotrupomorpha</taxon>
        <taxon>Chalcidoidea</taxon>
        <taxon>Pteromalidae</taxon>
        <taxon>Pteromalinae</taxon>
        <taxon>Trichomalopsis</taxon>
    </lineage>
</organism>
<dbReference type="EMBL" id="NNAY01003461">
    <property type="protein sequence ID" value="OXU19369.1"/>
    <property type="molecule type" value="Genomic_DNA"/>
</dbReference>
<dbReference type="GO" id="GO:0005886">
    <property type="term" value="C:plasma membrane"/>
    <property type="evidence" value="ECO:0007669"/>
    <property type="project" value="UniProtKB-SubCell"/>
</dbReference>
<feature type="transmembrane region" description="Helical" evidence="9">
    <location>
        <begin position="95"/>
        <end position="115"/>
    </location>
</feature>
<keyword evidence="8 9" id="KW-0472">Membrane</keyword>
<dbReference type="OrthoDB" id="9995836at2759"/>
<feature type="transmembrane region" description="Helical" evidence="9">
    <location>
        <begin position="61"/>
        <end position="83"/>
    </location>
</feature>
<dbReference type="AlphaFoldDB" id="A0A232ELY2"/>
<evidence type="ECO:0000256" key="8">
    <source>
        <dbReference type="ARBA" id="ARBA00023136"/>
    </source>
</evidence>
<proteinExistence type="inferred from homology"/>
<dbReference type="GO" id="GO:0032217">
    <property type="term" value="F:riboflavin transmembrane transporter activity"/>
    <property type="evidence" value="ECO:0007669"/>
    <property type="project" value="UniProtKB-UniRule"/>
</dbReference>
<dbReference type="PANTHER" id="PTHR12929">
    <property type="entry name" value="SOLUTE CARRIER FAMILY 52"/>
    <property type="match status" value="1"/>
</dbReference>
<comment type="catalytic activity">
    <reaction evidence="1 9">
        <text>riboflavin(in) = riboflavin(out)</text>
        <dbReference type="Rhea" id="RHEA:35015"/>
        <dbReference type="ChEBI" id="CHEBI:57986"/>
    </reaction>
</comment>
<sequence length="505" mass="55694">MSHVEEEQTVASPNPEGTNSSIYPCEEEKLMQQHIGGMVEQIIDSHANPTWYLKPSTVVHILVMMFGISAWIGVNGIFIQLPLLVNSLPESWGLAAYLVVTIQVANITPIIYSLLRKSSFEINRSHCILGMLGMATFVMGLLAFLYDKTSSIAGKEHSTALFVLTFFTAAVSCTSSILFMPYLSNFKEIYLVSYFVGEGLSGVMPSIVALIQGIDESPKCNDTSNVTDSLNTSARFSPQYYFLFIFMCLLLSSIAFFLLENLSYIKQEKSLSHSSDNNSVNNESKNCNCQRQVSVLSEGSISENGVMESHVCIDTYKKTEVGDISNVHYGQSNNQLTLRNVYLYSLLSIICLLANGLLPGLQPYACLSYGNMTYHLSATLSQIANPTACLLALWYLPHSRRVINCLSIVILIASSYVIYLALVSPDPPLQDSQFGKILVILSWILLIGFISYVKLIITSVFRRKSEKTLFHVGVAMQVGSACGAVLSFVLITFTNLLQEHKPCGG</sequence>
<dbReference type="SUPFAM" id="SSF103473">
    <property type="entry name" value="MFS general substrate transporter"/>
    <property type="match status" value="1"/>
</dbReference>
<dbReference type="PANTHER" id="PTHR12929:SF10">
    <property type="entry name" value="RIBOFLAVIN TRANSPORTER"/>
    <property type="match status" value="1"/>
</dbReference>
<evidence type="ECO:0000256" key="2">
    <source>
        <dbReference type="ARBA" id="ARBA00004651"/>
    </source>
</evidence>
<dbReference type="Proteomes" id="UP000215335">
    <property type="component" value="Unassembled WGS sequence"/>
</dbReference>
<feature type="transmembrane region" description="Helical" evidence="9">
    <location>
        <begin position="240"/>
        <end position="259"/>
    </location>
</feature>
<keyword evidence="12" id="KW-1185">Reference proteome</keyword>
<feature type="transmembrane region" description="Helical" evidence="9">
    <location>
        <begin position="403"/>
        <end position="422"/>
    </location>
</feature>
<evidence type="ECO:0000256" key="7">
    <source>
        <dbReference type="ARBA" id="ARBA00022989"/>
    </source>
</evidence>
<comment type="subcellular location">
    <subcellularLocation>
        <location evidence="2 9">Cell membrane</location>
        <topology evidence="2 9">Multi-pass membrane protein</topology>
    </subcellularLocation>
</comment>
<feature type="transmembrane region" description="Helical" evidence="9">
    <location>
        <begin position="469"/>
        <end position="491"/>
    </location>
</feature>
<evidence type="ECO:0000313" key="11">
    <source>
        <dbReference type="EMBL" id="OXU19369.1"/>
    </source>
</evidence>
<feature type="region of interest" description="Disordered" evidence="10">
    <location>
        <begin position="1"/>
        <end position="22"/>
    </location>
</feature>
<protein>
    <recommendedName>
        <fullName evidence="9">Riboflavin transporter</fullName>
    </recommendedName>
</protein>
<feature type="transmembrane region" description="Helical" evidence="9">
    <location>
        <begin position="341"/>
        <end position="361"/>
    </location>
</feature>
<evidence type="ECO:0000256" key="9">
    <source>
        <dbReference type="RuleBase" id="RU368035"/>
    </source>
</evidence>
<comment type="caution">
    <text evidence="11">The sequence shown here is derived from an EMBL/GenBank/DDBJ whole genome shotgun (WGS) entry which is preliminary data.</text>
</comment>